<feature type="region of interest" description="Disordered" evidence="1">
    <location>
        <begin position="202"/>
        <end position="222"/>
    </location>
</feature>
<feature type="transmembrane region" description="Helical" evidence="2">
    <location>
        <begin position="177"/>
        <end position="195"/>
    </location>
</feature>
<keyword evidence="2" id="KW-0812">Transmembrane</keyword>
<dbReference type="OrthoDB" id="4320047at2"/>
<proteinExistence type="predicted"/>
<feature type="transmembrane region" description="Helical" evidence="2">
    <location>
        <begin position="302"/>
        <end position="320"/>
    </location>
</feature>
<dbReference type="Gene3D" id="3.40.50.1820">
    <property type="entry name" value="alpha/beta hydrolase"/>
    <property type="match status" value="1"/>
</dbReference>
<reference evidence="3 4" key="1">
    <citation type="submission" date="2018-06" db="EMBL/GenBank/DDBJ databases">
        <title>Phytoactinopolyspora halophila sp. nov., a novel halophilic actinomycete isolated from a saline soil in China.</title>
        <authorList>
            <person name="Tang S.-K."/>
        </authorList>
    </citation>
    <scope>NUCLEOTIDE SEQUENCE [LARGE SCALE GENOMIC DNA]</scope>
    <source>
        <strain evidence="3 4">YIM 96934</strain>
    </source>
</reference>
<evidence type="ECO:0008006" key="5">
    <source>
        <dbReference type="Google" id="ProtNLM"/>
    </source>
</evidence>
<accession>A0A329QNZ6</accession>
<feature type="transmembrane region" description="Helical" evidence="2">
    <location>
        <begin position="238"/>
        <end position="258"/>
    </location>
</feature>
<gene>
    <name evidence="3" type="ORF">DPM12_13470</name>
</gene>
<organism evidence="3 4">
    <name type="scientific">Phytoactinopolyspora halophila</name>
    <dbReference type="NCBI Taxonomy" id="1981511"/>
    <lineage>
        <taxon>Bacteria</taxon>
        <taxon>Bacillati</taxon>
        <taxon>Actinomycetota</taxon>
        <taxon>Actinomycetes</taxon>
        <taxon>Jiangellales</taxon>
        <taxon>Jiangellaceae</taxon>
        <taxon>Phytoactinopolyspora</taxon>
    </lineage>
</organism>
<evidence type="ECO:0000313" key="4">
    <source>
        <dbReference type="Proteomes" id="UP000250462"/>
    </source>
</evidence>
<feature type="transmembrane region" description="Helical" evidence="2">
    <location>
        <begin position="531"/>
        <end position="553"/>
    </location>
</feature>
<dbReference type="InterPro" id="IPR029058">
    <property type="entry name" value="AB_hydrolase_fold"/>
</dbReference>
<feature type="transmembrane region" description="Helical" evidence="2">
    <location>
        <begin position="120"/>
        <end position="142"/>
    </location>
</feature>
<feature type="transmembrane region" description="Helical" evidence="2">
    <location>
        <begin position="264"/>
        <end position="290"/>
    </location>
</feature>
<name>A0A329QNZ6_9ACTN</name>
<sequence length="779" mass="82542">MADDDRLDTRTDGQTELRIHGVSGTRPETVLDHPILERVAGDQKAGFYRRSYPGGRSADLDAPRRLEAYSWGHLTSGPAARAGWLMLLPFMLTNLAHWMLPAVRADAGRLRAASGRASTVLLRLFGLTLTLTLVLTTAHITMDLAGWQCASNWRCGTSSALTTPFANGLLAQPGMRTVAFALIPLAVVPAIGLLGRKPLRRGTPEPDAPIVTEGERPMTRPRFWRGNPGMPALRSAHVTAATALLAAIVTWPSTILAASGPARAFGITLCVLALAVLASSIGFVAAEGITGRAGHVPRVLRTARYLAAATLICGAFFTMWDHGTWDDASQLPGLRAAILVTFGLAVVLLIALTVAVLAQRPWAFGTDGFRPAVLGLGAPVAAALAFLVAGGFSAGLAYRVADLLGHPVLSDVTAENERAGIEQIINDDSLPFATRQAAWATDVPLVLPPTFAWAGVAAVVLLAATLVALGAVALSVLRRIGPLTRRIANEYASASDQDANRSDQPDPASAEVRRVAFSTALASGTEGLGRVLGGVAFTAGALLVTGLGVYAAGTANWELIETPPLSTVAALGTWLMGAFAIGLVGLAWRAARHPGMRRNVSILWDVGSFWPRTAHPLAPPSYGERAVPDLVKRVQELAATPGSEVVLSGHSQGSVLAAATVRQLPPDVAARIRLVTLGSPLRRLYARYFPAYLDRPAIASLAEAAEGHWRNLYRHTDPIGSWVLQPDPAFAQPAAPADSMVDRRLLDPPTLNDDIAGHNGYWDDANYAPHVEELVQRDR</sequence>
<feature type="transmembrane region" description="Helical" evidence="2">
    <location>
        <begin position="369"/>
        <end position="398"/>
    </location>
</feature>
<dbReference type="SUPFAM" id="SSF53474">
    <property type="entry name" value="alpha/beta-Hydrolases"/>
    <property type="match status" value="1"/>
</dbReference>
<feature type="transmembrane region" description="Helical" evidence="2">
    <location>
        <begin position="565"/>
        <end position="588"/>
    </location>
</feature>
<evidence type="ECO:0000256" key="2">
    <source>
        <dbReference type="SAM" id="Phobius"/>
    </source>
</evidence>
<comment type="caution">
    <text evidence="3">The sequence shown here is derived from an EMBL/GenBank/DDBJ whole genome shotgun (WGS) entry which is preliminary data.</text>
</comment>
<protein>
    <recommendedName>
        <fullName evidence="5">Integral membrane protein</fullName>
    </recommendedName>
</protein>
<evidence type="ECO:0000313" key="3">
    <source>
        <dbReference type="EMBL" id="RAW13082.1"/>
    </source>
</evidence>
<evidence type="ECO:0000256" key="1">
    <source>
        <dbReference type="SAM" id="MobiDB-lite"/>
    </source>
</evidence>
<dbReference type="RefSeq" id="WP_112258852.1">
    <property type="nucleotide sequence ID" value="NZ_QMIG01000014.1"/>
</dbReference>
<dbReference type="Proteomes" id="UP000250462">
    <property type="component" value="Unassembled WGS sequence"/>
</dbReference>
<feature type="transmembrane region" description="Helical" evidence="2">
    <location>
        <begin position="332"/>
        <end position="357"/>
    </location>
</feature>
<dbReference type="EMBL" id="QMIG01000014">
    <property type="protein sequence ID" value="RAW13082.1"/>
    <property type="molecule type" value="Genomic_DNA"/>
</dbReference>
<keyword evidence="4" id="KW-1185">Reference proteome</keyword>
<feature type="transmembrane region" description="Helical" evidence="2">
    <location>
        <begin position="451"/>
        <end position="477"/>
    </location>
</feature>
<dbReference type="AlphaFoldDB" id="A0A329QNZ6"/>
<keyword evidence="2" id="KW-0472">Membrane</keyword>
<keyword evidence="2" id="KW-1133">Transmembrane helix</keyword>